<proteinExistence type="predicted"/>
<dbReference type="InterPro" id="IPR041499">
    <property type="entry name" value="Tfc1/Sfc1_N"/>
</dbReference>
<name>A0ABR2L8F1_9EUKA</name>
<protein>
    <submittedName>
        <fullName evidence="7">General transcription factor 3C polypeptide 5</fullName>
    </submittedName>
</protein>
<dbReference type="InterPro" id="IPR019136">
    <property type="entry name" value="TF_IIIC_su-5_HTH"/>
</dbReference>
<keyword evidence="3" id="KW-0804">Transcription</keyword>
<accession>A0ABR2L8F1</accession>
<dbReference type="Gene3D" id="3.30.200.160">
    <property type="entry name" value="TFIIIC, subcomplex tauA, subunit Sfc1, barrel domain"/>
    <property type="match status" value="1"/>
</dbReference>
<dbReference type="Pfam" id="PF09734">
    <property type="entry name" value="Tau95"/>
    <property type="match status" value="1"/>
</dbReference>
<organism evidence="7 8">
    <name type="scientific">Tritrichomonas musculus</name>
    <dbReference type="NCBI Taxonomy" id="1915356"/>
    <lineage>
        <taxon>Eukaryota</taxon>
        <taxon>Metamonada</taxon>
        <taxon>Parabasalia</taxon>
        <taxon>Tritrichomonadida</taxon>
        <taxon>Tritrichomonadidae</taxon>
        <taxon>Tritrichomonas</taxon>
    </lineage>
</organism>
<keyword evidence="2" id="KW-0238">DNA-binding</keyword>
<evidence type="ECO:0000259" key="6">
    <source>
        <dbReference type="Pfam" id="PF17682"/>
    </source>
</evidence>
<gene>
    <name evidence="7" type="ORF">M9Y10_001924</name>
</gene>
<dbReference type="PANTHER" id="PTHR13230:SF5">
    <property type="entry name" value="GENERAL TRANSCRIPTION FACTOR 3C POLYPEPTIDE 5"/>
    <property type="match status" value="1"/>
</dbReference>
<evidence type="ECO:0000313" key="7">
    <source>
        <dbReference type="EMBL" id="KAK8899608.1"/>
    </source>
</evidence>
<keyword evidence="4" id="KW-0539">Nucleus</keyword>
<comment type="caution">
    <text evidence="7">The sequence shown here is derived from an EMBL/GenBank/DDBJ whole genome shotgun (WGS) entry which is preliminary data.</text>
</comment>
<sequence length="462" mass="53128">MKISRIVFPGYVKNNDKAIAMLGGSKAIFEQCSAKDPNLRITFRPNDPLAHSIESTSKIDPCVIIRIRVVRQYKMIDGQKTLIAQELIPQYLGTTSQSISFGKPSDFQFLPSLSTTLNEPTVNNPPPQNFLYLPPPVFIHNYNYDAYYIQRRIFSSKQQESVKLWKKDECSWIINQNDLCSPENAPKPPPIQSDVVKELVEIFEEMFDERPIWTILAIYDHLIELQKVDILEMNQQNPQIFHNLAVVAYHIRNGPFQNCWVRYGVNPVLTNQYALYQTVLLSLKEWQYADEIMQPTRKSNRLISQKISSLPAGISKITAIPERLVYAFQLFDLSQSNNNNPFLEELLSETEDTFSFTSGWYSTNVIDTIRKFALLKLQRMIIDKSKSPLVIMSDIVSADQIQKELDVYKTKTTTFDSFDFEFLSDAQPHLEHDESASEESLFDLVDIITSKSCSIEFDSILC</sequence>
<evidence type="ECO:0000313" key="8">
    <source>
        <dbReference type="Proteomes" id="UP001470230"/>
    </source>
</evidence>
<evidence type="ECO:0000256" key="2">
    <source>
        <dbReference type="ARBA" id="ARBA00023125"/>
    </source>
</evidence>
<comment type="subcellular location">
    <subcellularLocation>
        <location evidence="1">Nucleus</location>
    </subcellularLocation>
</comment>
<dbReference type="EMBL" id="JAPFFF010000001">
    <property type="protein sequence ID" value="KAK8899608.1"/>
    <property type="molecule type" value="Genomic_DNA"/>
</dbReference>
<dbReference type="InterPro" id="IPR040454">
    <property type="entry name" value="TF_IIIC_Tfc1/Sfc1"/>
</dbReference>
<evidence type="ECO:0000259" key="5">
    <source>
        <dbReference type="Pfam" id="PF09734"/>
    </source>
</evidence>
<dbReference type="Proteomes" id="UP001470230">
    <property type="component" value="Unassembled WGS sequence"/>
</dbReference>
<evidence type="ECO:0000256" key="3">
    <source>
        <dbReference type="ARBA" id="ARBA00023163"/>
    </source>
</evidence>
<feature type="domain" description="Transcription factor IIIC subunit 5 HTH" evidence="5">
    <location>
        <begin position="133"/>
        <end position="280"/>
    </location>
</feature>
<feature type="domain" description="Transcription factor IIIC subunit Tfc1/Sfc1 triple barrel" evidence="6">
    <location>
        <begin position="6"/>
        <end position="109"/>
    </location>
</feature>
<evidence type="ECO:0000256" key="4">
    <source>
        <dbReference type="ARBA" id="ARBA00023242"/>
    </source>
</evidence>
<dbReference type="PANTHER" id="PTHR13230">
    <property type="entry name" value="GENERAL TRANSCRIPTION FACTOR IIIC, POLYPEPTIDE 5"/>
    <property type="match status" value="1"/>
</dbReference>
<keyword evidence="8" id="KW-1185">Reference proteome</keyword>
<reference evidence="7 8" key="1">
    <citation type="submission" date="2024-04" db="EMBL/GenBank/DDBJ databases">
        <title>Tritrichomonas musculus Genome.</title>
        <authorList>
            <person name="Alves-Ferreira E."/>
            <person name="Grigg M."/>
            <person name="Lorenzi H."/>
            <person name="Galac M."/>
        </authorList>
    </citation>
    <scope>NUCLEOTIDE SEQUENCE [LARGE SCALE GENOMIC DNA]</scope>
    <source>
        <strain evidence="7 8">EAF2021</strain>
    </source>
</reference>
<evidence type="ECO:0000256" key="1">
    <source>
        <dbReference type="ARBA" id="ARBA00004123"/>
    </source>
</evidence>
<dbReference type="InterPro" id="IPR042536">
    <property type="entry name" value="TFIIIC_tauA_Sfc1"/>
</dbReference>
<dbReference type="Pfam" id="PF17682">
    <property type="entry name" value="Tau95_N"/>
    <property type="match status" value="1"/>
</dbReference>